<sequence>LEYITEEKLQTELIQITVSEIKSFSEFTLNSLTESYIIMLIDREDSVTTTAER</sequence>
<feature type="non-terminal residue" evidence="1">
    <location>
        <position position="1"/>
    </location>
</feature>
<dbReference type="AlphaFoldDB" id="A0A0H1B4M8"/>
<accession>A0A0H1B4M8</accession>
<dbReference type="Proteomes" id="UP000053573">
    <property type="component" value="Unassembled WGS sequence"/>
</dbReference>
<evidence type="ECO:0000313" key="2">
    <source>
        <dbReference type="Proteomes" id="UP000053573"/>
    </source>
</evidence>
<organism evidence="1 2">
    <name type="scientific">Blastomyces silverae</name>
    <dbReference type="NCBI Taxonomy" id="2060906"/>
    <lineage>
        <taxon>Eukaryota</taxon>
        <taxon>Fungi</taxon>
        <taxon>Dikarya</taxon>
        <taxon>Ascomycota</taxon>
        <taxon>Pezizomycotina</taxon>
        <taxon>Eurotiomycetes</taxon>
        <taxon>Eurotiomycetidae</taxon>
        <taxon>Onygenales</taxon>
        <taxon>Ajellomycetaceae</taxon>
        <taxon>Blastomyces</taxon>
    </lineage>
</organism>
<reference evidence="2" key="1">
    <citation type="journal article" date="2015" name="PLoS Genet.">
        <title>The dynamic genome and transcriptome of the human fungal pathogen Blastomyces and close relative Emmonsia.</title>
        <authorList>
            <person name="Munoz J.F."/>
            <person name="Gauthier G.M."/>
            <person name="Desjardins C.A."/>
            <person name="Gallo J.E."/>
            <person name="Holder J."/>
            <person name="Sullivan T.D."/>
            <person name="Marty A.J."/>
            <person name="Carmen J.C."/>
            <person name="Chen Z."/>
            <person name="Ding L."/>
            <person name="Gujja S."/>
            <person name="Magrini V."/>
            <person name="Misas E."/>
            <person name="Mitreva M."/>
            <person name="Priest M."/>
            <person name="Saif S."/>
            <person name="Whiston E.A."/>
            <person name="Young S."/>
            <person name="Zeng Q."/>
            <person name="Goldman W.E."/>
            <person name="Mardis E.R."/>
            <person name="Taylor J.W."/>
            <person name="McEwen J.G."/>
            <person name="Clay O.K."/>
            <person name="Klein B.S."/>
            <person name="Cuomo C.A."/>
        </authorList>
    </citation>
    <scope>NUCLEOTIDE SEQUENCE [LARGE SCALE GENOMIC DNA]</scope>
    <source>
        <strain evidence="2">UAMH 139</strain>
    </source>
</reference>
<keyword evidence="2" id="KW-1185">Reference proteome</keyword>
<protein>
    <submittedName>
        <fullName evidence="1">Uncharacterized protein</fullName>
    </submittedName>
</protein>
<dbReference type="OrthoDB" id="4190693at2759"/>
<name>A0A0H1B4M8_9EURO</name>
<feature type="non-terminal residue" evidence="1">
    <location>
        <position position="53"/>
    </location>
</feature>
<evidence type="ECO:0000313" key="1">
    <source>
        <dbReference type="EMBL" id="KLJ06320.1"/>
    </source>
</evidence>
<gene>
    <name evidence="1" type="ORF">EMPG_10271</name>
</gene>
<comment type="caution">
    <text evidence="1">The sequence shown here is derived from an EMBL/GenBank/DDBJ whole genome shotgun (WGS) entry which is preliminary data.</text>
</comment>
<dbReference type="EMBL" id="LDEV01003194">
    <property type="protein sequence ID" value="KLJ06320.1"/>
    <property type="molecule type" value="Genomic_DNA"/>
</dbReference>
<proteinExistence type="predicted"/>